<keyword evidence="1" id="KW-1185">Reference proteome</keyword>
<dbReference type="Proteomes" id="UP000050741">
    <property type="component" value="Unassembled WGS sequence"/>
</dbReference>
<dbReference type="WBParaSite" id="GPLIN_001183600">
    <property type="protein sequence ID" value="GPLIN_001183600"/>
    <property type="gene ID" value="GPLIN_001183600"/>
</dbReference>
<accession>A0A183CG31</accession>
<organism evidence="1 2">
    <name type="scientific">Globodera pallida</name>
    <name type="common">Potato cyst nematode worm</name>
    <name type="synonym">Heterodera pallida</name>
    <dbReference type="NCBI Taxonomy" id="36090"/>
    <lineage>
        <taxon>Eukaryota</taxon>
        <taxon>Metazoa</taxon>
        <taxon>Ecdysozoa</taxon>
        <taxon>Nematoda</taxon>
        <taxon>Chromadorea</taxon>
        <taxon>Rhabditida</taxon>
        <taxon>Tylenchina</taxon>
        <taxon>Tylenchomorpha</taxon>
        <taxon>Tylenchoidea</taxon>
        <taxon>Heteroderidae</taxon>
        <taxon>Heteroderinae</taxon>
        <taxon>Globodera</taxon>
    </lineage>
</organism>
<dbReference type="AlphaFoldDB" id="A0A183CG31"/>
<reference evidence="1" key="2">
    <citation type="submission" date="2014-05" db="EMBL/GenBank/DDBJ databases">
        <title>The genome and life-stage specific transcriptomes of Globodera pallida elucidate key aspects of plant parasitism by a cyst nematode.</title>
        <authorList>
            <person name="Cotton J.A."/>
            <person name="Lilley C.J."/>
            <person name="Jones L.M."/>
            <person name="Kikuchi T."/>
            <person name="Reid A.J."/>
            <person name="Thorpe P."/>
            <person name="Tsai I.J."/>
            <person name="Beasley H."/>
            <person name="Blok V."/>
            <person name="Cock P.J.A."/>
            <person name="Van den Akker S.E."/>
            <person name="Holroyd N."/>
            <person name="Hunt M."/>
            <person name="Mantelin S."/>
            <person name="Naghra H."/>
            <person name="Pain A."/>
            <person name="Palomares-Rius J.E."/>
            <person name="Zarowiecki M."/>
            <person name="Berriman M."/>
            <person name="Jones J.T."/>
            <person name="Urwin P.E."/>
        </authorList>
    </citation>
    <scope>NUCLEOTIDE SEQUENCE [LARGE SCALE GENOMIC DNA]</scope>
    <source>
        <strain evidence="1">Lindley</strain>
    </source>
</reference>
<name>A0A183CG31_GLOPA</name>
<protein>
    <submittedName>
        <fullName evidence="2">Cytochrome P450</fullName>
    </submittedName>
</protein>
<sequence length="70" mass="7940">MFSPATNALIFNKSNFVDEESHDAFRRPLVAIKLGRPECLRSVSGNLRCFGPFMNIVVEDCIEHLKVFVL</sequence>
<evidence type="ECO:0000313" key="1">
    <source>
        <dbReference type="Proteomes" id="UP000050741"/>
    </source>
</evidence>
<evidence type="ECO:0000313" key="2">
    <source>
        <dbReference type="WBParaSite" id="GPLIN_001183600"/>
    </source>
</evidence>
<proteinExistence type="predicted"/>
<reference evidence="2" key="3">
    <citation type="submission" date="2016-06" db="UniProtKB">
        <authorList>
            <consortium name="WormBaseParasite"/>
        </authorList>
    </citation>
    <scope>IDENTIFICATION</scope>
</reference>
<reference evidence="1" key="1">
    <citation type="submission" date="2013-12" db="EMBL/GenBank/DDBJ databases">
        <authorList>
            <person name="Aslett M."/>
        </authorList>
    </citation>
    <scope>NUCLEOTIDE SEQUENCE [LARGE SCALE GENOMIC DNA]</scope>
    <source>
        <strain evidence="1">Lindley</strain>
    </source>
</reference>